<sequence>MFPETGKPFPNTAAKLTEAQYVAAVCQALRNELGTSRNAAKQIQRWTNVTDRTARNWINGLIGPSGHHLMCLASKSEAVLGAIVSMTARPELALAADLHAVEVAIAKASGALEILKRQRSTRSG</sequence>
<keyword evidence="2" id="KW-1185">Reference proteome</keyword>
<name>A0A7W9BFY9_9SPHN</name>
<evidence type="ECO:0000313" key="2">
    <source>
        <dbReference type="Proteomes" id="UP000546200"/>
    </source>
</evidence>
<organism evidence="1 2">
    <name type="scientific">Sphingomonas aerophila</name>
    <dbReference type="NCBI Taxonomy" id="1344948"/>
    <lineage>
        <taxon>Bacteria</taxon>
        <taxon>Pseudomonadati</taxon>
        <taxon>Pseudomonadota</taxon>
        <taxon>Alphaproteobacteria</taxon>
        <taxon>Sphingomonadales</taxon>
        <taxon>Sphingomonadaceae</taxon>
        <taxon>Sphingomonas</taxon>
    </lineage>
</organism>
<protein>
    <submittedName>
        <fullName evidence="1">Uncharacterized protein</fullName>
    </submittedName>
</protein>
<proteinExistence type="predicted"/>
<dbReference type="Proteomes" id="UP000546200">
    <property type="component" value="Unassembled WGS sequence"/>
</dbReference>
<dbReference type="EMBL" id="JACIJK010000012">
    <property type="protein sequence ID" value="MBB5716550.1"/>
    <property type="molecule type" value="Genomic_DNA"/>
</dbReference>
<accession>A0A7W9BFY9</accession>
<dbReference type="AlphaFoldDB" id="A0A7W9BFY9"/>
<gene>
    <name evidence="1" type="ORF">FHS94_003420</name>
</gene>
<comment type="caution">
    <text evidence="1">The sequence shown here is derived from an EMBL/GenBank/DDBJ whole genome shotgun (WGS) entry which is preliminary data.</text>
</comment>
<reference evidence="1 2" key="1">
    <citation type="submission" date="2020-08" db="EMBL/GenBank/DDBJ databases">
        <title>Genomic Encyclopedia of Type Strains, Phase IV (KMG-IV): sequencing the most valuable type-strain genomes for metagenomic binning, comparative biology and taxonomic classification.</title>
        <authorList>
            <person name="Goeker M."/>
        </authorList>
    </citation>
    <scope>NUCLEOTIDE SEQUENCE [LARGE SCALE GENOMIC DNA]</scope>
    <source>
        <strain evidence="1 2">DSM 100044</strain>
    </source>
</reference>
<evidence type="ECO:0000313" key="1">
    <source>
        <dbReference type="EMBL" id="MBB5716550.1"/>
    </source>
</evidence>